<evidence type="ECO:0000256" key="6">
    <source>
        <dbReference type="ARBA" id="ARBA00022729"/>
    </source>
</evidence>
<dbReference type="PROSITE" id="PS00562">
    <property type="entry name" value="CBM1_1"/>
    <property type="match status" value="1"/>
</dbReference>
<evidence type="ECO:0000256" key="4">
    <source>
        <dbReference type="ARBA" id="ARBA00012706"/>
    </source>
</evidence>
<dbReference type="InterPro" id="IPR045053">
    <property type="entry name" value="MAN-like"/>
</dbReference>
<reference evidence="12" key="1">
    <citation type="submission" date="2020-05" db="EMBL/GenBank/DDBJ databases">
        <title>Mycena genomes resolve the evolution of fungal bioluminescence.</title>
        <authorList>
            <person name="Tsai I.J."/>
        </authorList>
    </citation>
    <scope>NUCLEOTIDE SEQUENCE</scope>
    <source>
        <strain evidence="12">110903Hualien_Pintung</strain>
    </source>
</reference>
<proteinExistence type="inferred from homology"/>
<evidence type="ECO:0000256" key="7">
    <source>
        <dbReference type="ARBA" id="ARBA00022801"/>
    </source>
</evidence>
<dbReference type="InterPro" id="IPR018087">
    <property type="entry name" value="Glyco_hydro_5_CS"/>
</dbReference>
<dbReference type="SUPFAM" id="SSF57180">
    <property type="entry name" value="Cellulose-binding domain"/>
    <property type="match status" value="1"/>
</dbReference>
<comment type="catalytic activity">
    <reaction evidence="1">
        <text>Random hydrolysis of (1-&gt;4)-beta-D-mannosidic linkages in mannans, galactomannans and glucomannans.</text>
        <dbReference type="EC" id="3.2.1.78"/>
    </reaction>
</comment>
<feature type="signal peptide" evidence="10">
    <location>
        <begin position="1"/>
        <end position="18"/>
    </location>
</feature>
<evidence type="ECO:0000256" key="2">
    <source>
        <dbReference type="ARBA" id="ARBA00004613"/>
    </source>
</evidence>
<sequence>MLRRISAVFLVAAICVRAQTTVPVYGQCGGIGYTGSTVCASGSYCYDQNPYYSQCIPGTTSTSSTSTHSTTTTSSSTTSKSTTTSSTSTTTTSAPTGFVKASGTRFEVNGAQFVPVGTNAYWPALIYQNENIDQAFSDIAATGATVVRTWFFNEVTSASGVYLHLWDGSTATFNTGATGFGAIDTVIAKAKQYGLRVIATLNNNWNAYGGIDVYTTQILGSSGTYHDTFFSNAQVIAAYKEYVQFVVNRYVDEPGILGWELLNEPRCSGSGPLEASPTCNVTTITNWVSELSAYIKSIDSNHLVGLGDEGFFNEPGNSQYVYGGGAGMDFAANLALSSIDFGTFHMYPDSWGYNDNETLWGEQWILDHASAMKTANKPVILEEYGLTSTGTAREAIYQSYWNTIVSSGLTGDLYWQAGSNFTTNANDGYMIFPTDPVYTAYPAHASAVKARG</sequence>
<protein>
    <recommendedName>
        <fullName evidence="4">mannan endo-1,4-beta-mannosidase</fullName>
        <ecNumber evidence="4">3.2.1.78</ecNumber>
    </recommendedName>
</protein>
<evidence type="ECO:0000313" key="13">
    <source>
        <dbReference type="Proteomes" id="UP000613580"/>
    </source>
</evidence>
<gene>
    <name evidence="12" type="ORF">HMN09_01094900</name>
</gene>
<keyword evidence="5" id="KW-0964">Secreted</keyword>
<dbReference type="AlphaFoldDB" id="A0A8H6SB09"/>
<keyword evidence="7 12" id="KW-0378">Hydrolase</keyword>
<dbReference type="GO" id="GO:0016985">
    <property type="term" value="F:mannan endo-1,4-beta-mannosidase activity"/>
    <property type="evidence" value="ECO:0007669"/>
    <property type="project" value="UniProtKB-EC"/>
</dbReference>
<dbReference type="PANTHER" id="PTHR31451">
    <property type="match status" value="1"/>
</dbReference>
<dbReference type="InterPro" id="IPR000254">
    <property type="entry name" value="CBD"/>
</dbReference>
<evidence type="ECO:0000256" key="10">
    <source>
        <dbReference type="SAM" id="SignalP"/>
    </source>
</evidence>
<evidence type="ECO:0000256" key="9">
    <source>
        <dbReference type="SAM" id="MobiDB-lite"/>
    </source>
</evidence>
<comment type="similarity">
    <text evidence="3">Belongs to the glycosyl hydrolase 5 (cellulase A) family.</text>
</comment>
<dbReference type="Proteomes" id="UP000613580">
    <property type="component" value="Unassembled WGS sequence"/>
</dbReference>
<keyword evidence="13" id="KW-1185">Reference proteome</keyword>
<dbReference type="Pfam" id="PF26410">
    <property type="entry name" value="GH5_mannosidase"/>
    <property type="match status" value="1"/>
</dbReference>
<dbReference type="InterPro" id="IPR035971">
    <property type="entry name" value="CBD_sf"/>
</dbReference>
<dbReference type="PANTHER" id="PTHR31451:SF39">
    <property type="entry name" value="MANNAN ENDO-1,4-BETA-MANNOSIDASE 1"/>
    <property type="match status" value="1"/>
</dbReference>
<dbReference type="EMBL" id="JACAZE010000017">
    <property type="protein sequence ID" value="KAF7296256.1"/>
    <property type="molecule type" value="Genomic_DNA"/>
</dbReference>
<dbReference type="GO" id="GO:0005576">
    <property type="term" value="C:extracellular region"/>
    <property type="evidence" value="ECO:0007669"/>
    <property type="project" value="UniProtKB-SubCell"/>
</dbReference>
<comment type="caution">
    <text evidence="12">The sequence shown here is derived from an EMBL/GenBank/DDBJ whole genome shotgun (WGS) entry which is preliminary data.</text>
</comment>
<evidence type="ECO:0000256" key="1">
    <source>
        <dbReference type="ARBA" id="ARBA00001678"/>
    </source>
</evidence>
<dbReference type="InterPro" id="IPR001547">
    <property type="entry name" value="Glyco_hydro_5"/>
</dbReference>
<evidence type="ECO:0000313" key="12">
    <source>
        <dbReference type="EMBL" id="KAF7296256.1"/>
    </source>
</evidence>
<dbReference type="PROSITE" id="PS51164">
    <property type="entry name" value="CBM1_2"/>
    <property type="match status" value="1"/>
</dbReference>
<feature type="domain" description="CBM1" evidence="11">
    <location>
        <begin position="20"/>
        <end position="56"/>
    </location>
</feature>
<feature type="region of interest" description="Disordered" evidence="9">
    <location>
        <begin position="60"/>
        <end position="94"/>
    </location>
</feature>
<dbReference type="EC" id="3.2.1.78" evidence="4"/>
<feature type="chain" id="PRO_5034024662" description="mannan endo-1,4-beta-mannosidase" evidence="10">
    <location>
        <begin position="19"/>
        <end position="452"/>
    </location>
</feature>
<evidence type="ECO:0000256" key="3">
    <source>
        <dbReference type="ARBA" id="ARBA00005641"/>
    </source>
</evidence>
<dbReference type="PROSITE" id="PS00659">
    <property type="entry name" value="GLYCOSYL_HYDROL_F5"/>
    <property type="match status" value="1"/>
</dbReference>
<keyword evidence="8" id="KW-0326">Glycosidase</keyword>
<name>A0A8H6SB09_MYCCL</name>
<keyword evidence="6 10" id="KW-0732">Signal</keyword>
<evidence type="ECO:0000256" key="5">
    <source>
        <dbReference type="ARBA" id="ARBA00022525"/>
    </source>
</evidence>
<feature type="compositionally biased region" description="Low complexity" evidence="9">
    <location>
        <begin position="60"/>
        <end position="93"/>
    </location>
</feature>
<dbReference type="OrthoDB" id="406631at2759"/>
<accession>A0A8H6SB09</accession>
<organism evidence="12 13">
    <name type="scientific">Mycena chlorophos</name>
    <name type="common">Agaric fungus</name>
    <name type="synonym">Agaricus chlorophos</name>
    <dbReference type="NCBI Taxonomy" id="658473"/>
    <lineage>
        <taxon>Eukaryota</taxon>
        <taxon>Fungi</taxon>
        <taxon>Dikarya</taxon>
        <taxon>Basidiomycota</taxon>
        <taxon>Agaricomycotina</taxon>
        <taxon>Agaricomycetes</taxon>
        <taxon>Agaricomycetidae</taxon>
        <taxon>Agaricales</taxon>
        <taxon>Marasmiineae</taxon>
        <taxon>Mycenaceae</taxon>
        <taxon>Mycena</taxon>
    </lineage>
</organism>
<dbReference type="Pfam" id="PF00734">
    <property type="entry name" value="CBM_1"/>
    <property type="match status" value="1"/>
</dbReference>
<dbReference type="SMART" id="SM00236">
    <property type="entry name" value="fCBD"/>
    <property type="match status" value="1"/>
</dbReference>
<dbReference type="GO" id="GO:0046355">
    <property type="term" value="P:mannan catabolic process"/>
    <property type="evidence" value="ECO:0007669"/>
    <property type="project" value="UniProtKB-ARBA"/>
</dbReference>
<comment type="subcellular location">
    <subcellularLocation>
        <location evidence="2">Secreted</location>
    </subcellularLocation>
</comment>
<dbReference type="Gene3D" id="3.20.20.80">
    <property type="entry name" value="Glycosidases"/>
    <property type="match status" value="1"/>
</dbReference>
<dbReference type="InterPro" id="IPR017853">
    <property type="entry name" value="GH"/>
</dbReference>
<evidence type="ECO:0000256" key="8">
    <source>
        <dbReference type="ARBA" id="ARBA00023295"/>
    </source>
</evidence>
<evidence type="ECO:0000259" key="11">
    <source>
        <dbReference type="PROSITE" id="PS51164"/>
    </source>
</evidence>
<dbReference type="GO" id="GO:0030248">
    <property type="term" value="F:cellulose binding"/>
    <property type="evidence" value="ECO:0007669"/>
    <property type="project" value="InterPro"/>
</dbReference>
<dbReference type="SUPFAM" id="SSF51445">
    <property type="entry name" value="(Trans)glycosidases"/>
    <property type="match status" value="1"/>
</dbReference>